<evidence type="ECO:0000259" key="3">
    <source>
        <dbReference type="Pfam" id="PF18962"/>
    </source>
</evidence>
<organism evidence="4 5">
    <name type="scientific">Patiriisocius marinus</name>
    <dbReference type="NCBI Taxonomy" id="1397112"/>
    <lineage>
        <taxon>Bacteria</taxon>
        <taxon>Pseudomonadati</taxon>
        <taxon>Bacteroidota</taxon>
        <taxon>Flavobacteriia</taxon>
        <taxon>Flavobacteriales</taxon>
        <taxon>Flavobacteriaceae</taxon>
        <taxon>Patiriisocius</taxon>
    </lineage>
</organism>
<dbReference type="SUPFAM" id="SSF51126">
    <property type="entry name" value="Pectin lyase-like"/>
    <property type="match status" value="1"/>
</dbReference>
<dbReference type="InterPro" id="IPR006626">
    <property type="entry name" value="PbH1"/>
</dbReference>
<dbReference type="RefSeq" id="WP_151672351.1">
    <property type="nucleotide sequence ID" value="NZ_BKCG01000001.1"/>
</dbReference>
<evidence type="ECO:0000256" key="2">
    <source>
        <dbReference type="SAM" id="SignalP"/>
    </source>
</evidence>
<feature type="signal peptide" evidence="2">
    <location>
        <begin position="1"/>
        <end position="20"/>
    </location>
</feature>
<dbReference type="InterPro" id="IPR012334">
    <property type="entry name" value="Pectin_lyas_fold"/>
</dbReference>
<keyword evidence="5" id="KW-1185">Reference proteome</keyword>
<protein>
    <recommendedName>
        <fullName evidence="3">Secretion system C-terminal sorting domain-containing protein</fullName>
    </recommendedName>
</protein>
<reference evidence="4 5" key="1">
    <citation type="submission" date="2019-08" db="EMBL/GenBank/DDBJ databases">
        <title>Draft genome sequence of Ulvibacter marinus type strain NBRC 109484.</title>
        <authorList>
            <person name="Kawano K."/>
            <person name="Ushijima N."/>
            <person name="Kihara M."/>
            <person name="Itoh H."/>
        </authorList>
    </citation>
    <scope>NUCLEOTIDE SEQUENCE [LARGE SCALE GENOMIC DNA]</scope>
    <source>
        <strain evidence="4 5">NBRC 109484</strain>
    </source>
</reference>
<dbReference type="NCBIfam" id="TIGR04183">
    <property type="entry name" value="Por_Secre_tail"/>
    <property type="match status" value="1"/>
</dbReference>
<dbReference type="AlphaFoldDB" id="A0A5J4IU96"/>
<evidence type="ECO:0000313" key="4">
    <source>
        <dbReference type="EMBL" id="GER58264.1"/>
    </source>
</evidence>
<dbReference type="Gene3D" id="2.160.20.10">
    <property type="entry name" value="Single-stranded right-handed beta-helix, Pectin lyase-like"/>
    <property type="match status" value="1"/>
</dbReference>
<accession>A0A5J4IU96</accession>
<dbReference type="SMART" id="SM00710">
    <property type="entry name" value="PbH1"/>
    <property type="match status" value="5"/>
</dbReference>
<dbReference type="EMBL" id="BKCG01000001">
    <property type="protein sequence ID" value="GER58264.1"/>
    <property type="molecule type" value="Genomic_DNA"/>
</dbReference>
<keyword evidence="1 2" id="KW-0732">Signal</keyword>
<name>A0A5J4IU96_9FLAO</name>
<comment type="caution">
    <text evidence="4">The sequence shown here is derived from an EMBL/GenBank/DDBJ whole genome shotgun (WGS) entry which is preliminary data.</text>
</comment>
<dbReference type="Pfam" id="PF18962">
    <property type="entry name" value="Por_Secre_tail"/>
    <property type="match status" value="1"/>
</dbReference>
<dbReference type="InterPro" id="IPR011050">
    <property type="entry name" value="Pectin_lyase_fold/virulence"/>
</dbReference>
<evidence type="ECO:0000256" key="1">
    <source>
        <dbReference type="ARBA" id="ARBA00022729"/>
    </source>
</evidence>
<gene>
    <name evidence="4" type="ORF">ULMA_03720</name>
</gene>
<dbReference type="Proteomes" id="UP000326509">
    <property type="component" value="Unassembled WGS sequence"/>
</dbReference>
<evidence type="ECO:0000313" key="5">
    <source>
        <dbReference type="Proteomes" id="UP000326509"/>
    </source>
</evidence>
<feature type="domain" description="Secretion system C-terminal sorting" evidence="3">
    <location>
        <begin position="422"/>
        <end position="489"/>
    </location>
</feature>
<proteinExistence type="predicted"/>
<sequence>MKKITTLLLVFIFSSTAIFSQTYTTPDTGVDWTLADIANASPTTVLVNGDTFTLQENLVIAANDKLRIDTDATVLLAQDILITVFGEFDVTANETQFLALDTAQPYEGFRFEEFSVINIENATIKNGGGLRVLTETFAIDNSVITENVEGGATTSGVISLSRGTPLITNNTITFNDLPAISSAANSEVSATISGNYIEGNNILNANRPQINLGTTSVTSDLQILNNEIIGNIANTEAGGIAIANFVGGAIRAVIDGNTIRNNRYGITILGGNAIVQISNNVIEDNNIQDNPNLGGSGINLNSTTSDNEITAFLNQVRGNLWGITLQGEATINLGDDSGNVGSNVFSENGNNNIVYALYNNTPNTISALRNCWVEGEENTLATAEEVIFHQQDDASLGEVLFDPVDCVFLNTDSVAIENFSFYPNPAINKLNFSSNVTVTAVEIITTNGTSVYSIELANNETEVPFNLSSGLYFVIFKTENNQIVRKLIVQ</sequence>
<dbReference type="OrthoDB" id="1230183at2"/>
<dbReference type="InterPro" id="IPR026444">
    <property type="entry name" value="Secre_tail"/>
</dbReference>
<feature type="chain" id="PRO_5023802534" description="Secretion system C-terminal sorting domain-containing protein" evidence="2">
    <location>
        <begin position="21"/>
        <end position="490"/>
    </location>
</feature>